<dbReference type="GO" id="GO:0016740">
    <property type="term" value="F:transferase activity"/>
    <property type="evidence" value="ECO:0007669"/>
    <property type="project" value="UniProtKB-KW"/>
</dbReference>
<evidence type="ECO:0000256" key="1">
    <source>
        <dbReference type="SAM" id="Phobius"/>
    </source>
</evidence>
<dbReference type="PANTHER" id="PTHR40448:SF1">
    <property type="entry name" value="TWO-COMPONENT SENSOR HISTIDINE KINASE"/>
    <property type="match status" value="1"/>
</dbReference>
<accession>S0FI36</accession>
<dbReference type="Proteomes" id="UP000014155">
    <property type="component" value="Unassembled WGS sequence"/>
</dbReference>
<feature type="transmembrane region" description="Helical" evidence="1">
    <location>
        <begin position="163"/>
        <end position="181"/>
    </location>
</feature>
<feature type="transmembrane region" description="Helical" evidence="1">
    <location>
        <begin position="35"/>
        <end position="55"/>
    </location>
</feature>
<evidence type="ECO:0000313" key="4">
    <source>
        <dbReference type="Proteomes" id="UP000014155"/>
    </source>
</evidence>
<dbReference type="InterPro" id="IPR032834">
    <property type="entry name" value="NatK-like_C"/>
</dbReference>
<keyword evidence="3" id="KW-0808">Transferase</keyword>
<evidence type="ECO:0000313" key="3">
    <source>
        <dbReference type="EMBL" id="EMS71530.1"/>
    </source>
</evidence>
<dbReference type="AlphaFoldDB" id="S0FI36"/>
<feature type="transmembrane region" description="Helical" evidence="1">
    <location>
        <begin position="89"/>
        <end position="115"/>
    </location>
</feature>
<keyword evidence="4" id="KW-1185">Reference proteome</keyword>
<reference evidence="3 4" key="1">
    <citation type="journal article" date="2013" name="Genome Announc.">
        <title>Draft Genome Sequence of the Cellulolytic, Mesophilic, Anaerobic Bacterium Clostridium termitidis Strain CT1112 (DSM 5398).</title>
        <authorList>
            <person name="Lal S."/>
            <person name="Ramachandran U."/>
            <person name="Zhang X."/>
            <person name="Munir R."/>
            <person name="Sparling R."/>
            <person name="Levin D.B."/>
        </authorList>
    </citation>
    <scope>NUCLEOTIDE SEQUENCE [LARGE SCALE GENOMIC DNA]</scope>
    <source>
        <strain evidence="3 4">CT1112</strain>
    </source>
</reference>
<dbReference type="RefSeq" id="WP_004626305.1">
    <property type="nucleotide sequence ID" value="NZ_AORV01000036.1"/>
</dbReference>
<proteinExistence type="predicted"/>
<evidence type="ECO:0000259" key="2">
    <source>
        <dbReference type="Pfam" id="PF14501"/>
    </source>
</evidence>
<feature type="transmembrane region" description="Helical" evidence="1">
    <location>
        <begin position="187"/>
        <end position="209"/>
    </location>
</feature>
<dbReference type="EC" id="2.7.13.-" evidence="3"/>
<gene>
    <name evidence="3" type="ORF">CTER_2604</name>
</gene>
<feature type="transmembrane region" description="Helical" evidence="1">
    <location>
        <begin position="127"/>
        <end position="151"/>
    </location>
</feature>
<sequence>MFGLLVVNTIFVLVTAYMIYFFVKKNYNIVISIKQKVLFFVLFGLLNSIISSFIMSSLPEYIQFIRPIILSFLSIAVIRYILKVNWLKSLISFCVIMLGTSVGIFFIPIIFNLVYNVDPPSSLTQNTFLYFLNNIIIYVIAFLFVRFTPFAKIVGQLKDMKPVAILLVATIALMGSQIFILQNLYKYKLIILIFSIISSIIYLSVSIIYTMQYQKSERILEEQKQQAFYNQSLSIALQDFQRFKHDQVNHLSVVYSMLEKNNVIDALNYLKETQNTTKSFTNSALFNITNAGLFGIISSKIDKAIQAGIDFNIKVIGQVGSIPNVKISELCEVVGIYLDNAIEEVIQNGKLKINMALTSTDQNVVLKISNKCGEIPTLNKSSKGINRGHGLVIANRILSAYSNILHSNIFDKATMEFTQMLTIKIGVK</sequence>
<feature type="transmembrane region" description="Helical" evidence="1">
    <location>
        <begin position="61"/>
        <end position="82"/>
    </location>
</feature>
<feature type="domain" description="Sensor histidine kinase NatK-like C-terminal" evidence="2">
    <location>
        <begin position="326"/>
        <end position="421"/>
    </location>
</feature>
<keyword evidence="1" id="KW-0472">Membrane</keyword>
<feature type="transmembrane region" description="Helical" evidence="1">
    <location>
        <begin position="6"/>
        <end position="23"/>
    </location>
</feature>
<dbReference type="Pfam" id="PF14501">
    <property type="entry name" value="HATPase_c_5"/>
    <property type="match status" value="1"/>
</dbReference>
<dbReference type="GO" id="GO:0042802">
    <property type="term" value="F:identical protein binding"/>
    <property type="evidence" value="ECO:0007669"/>
    <property type="project" value="TreeGrafter"/>
</dbReference>
<dbReference type="Gene3D" id="3.30.565.10">
    <property type="entry name" value="Histidine kinase-like ATPase, C-terminal domain"/>
    <property type="match status" value="1"/>
</dbReference>
<keyword evidence="1" id="KW-0812">Transmembrane</keyword>
<dbReference type="InterPro" id="IPR036890">
    <property type="entry name" value="HATPase_C_sf"/>
</dbReference>
<dbReference type="EMBL" id="AORV01000036">
    <property type="protein sequence ID" value="EMS71530.1"/>
    <property type="molecule type" value="Genomic_DNA"/>
</dbReference>
<keyword evidence="1" id="KW-1133">Transmembrane helix</keyword>
<dbReference type="STRING" id="1195236.CTER_2604"/>
<name>S0FI36_RUMCE</name>
<organism evidence="3 4">
    <name type="scientific">Ruminiclostridium cellobioparum subsp. termitidis CT1112</name>
    <dbReference type="NCBI Taxonomy" id="1195236"/>
    <lineage>
        <taxon>Bacteria</taxon>
        <taxon>Bacillati</taxon>
        <taxon>Bacillota</taxon>
        <taxon>Clostridia</taxon>
        <taxon>Eubacteriales</taxon>
        <taxon>Oscillospiraceae</taxon>
        <taxon>Ruminiclostridium</taxon>
    </lineage>
</organism>
<dbReference type="eggNOG" id="COG3290">
    <property type="taxonomic scope" value="Bacteria"/>
</dbReference>
<protein>
    <submittedName>
        <fullName evidence="3">Chain length determinant protein</fullName>
        <ecNumber evidence="3">2.7.13.-</ecNumber>
    </submittedName>
</protein>
<comment type="caution">
    <text evidence="3">The sequence shown here is derived from an EMBL/GenBank/DDBJ whole genome shotgun (WGS) entry which is preliminary data.</text>
</comment>
<dbReference type="PATRIC" id="fig|1195236.3.peg.2923"/>
<dbReference type="PANTHER" id="PTHR40448">
    <property type="entry name" value="TWO-COMPONENT SENSOR HISTIDINE KINASE"/>
    <property type="match status" value="1"/>
</dbReference>